<organism evidence="2">
    <name type="scientific">marine metagenome</name>
    <dbReference type="NCBI Taxonomy" id="408172"/>
    <lineage>
        <taxon>unclassified sequences</taxon>
        <taxon>metagenomes</taxon>
        <taxon>ecological metagenomes</taxon>
    </lineage>
</organism>
<keyword evidence="1" id="KW-1133">Transmembrane helix</keyword>
<feature type="transmembrane region" description="Helical" evidence="1">
    <location>
        <begin position="95"/>
        <end position="113"/>
    </location>
</feature>
<accession>A0A382QEX4</accession>
<feature type="transmembrane region" description="Helical" evidence="1">
    <location>
        <begin position="179"/>
        <end position="200"/>
    </location>
</feature>
<sequence>MDQDIGGHSTAFASTGRVDRWWVEPFATGAGFLCFVIYTTWAMFQAGHYWAGSYLSPLYSPLFYIDPLAAGAAPMEHAWFGSWPQWWPTWLPPSPAIFILAGPLAFRMTCYYYRKFYYRSYFATPPACAVTSIPQKKYKGESALFLFQNIHRYTLYIAIGYIIILGYDAGLAFFRDGEFGVGVGTFVLCLNVVLLSGYTFGCHAFRHLIGGRGDCFSCSAGQEHLGHKAWKQVSRLNTRHMMWAWISMIWVGVTDFYVRMVS</sequence>
<protein>
    <recommendedName>
        <fullName evidence="3">Succinate dehydrogenase</fullName>
    </recommendedName>
</protein>
<proteinExistence type="predicted"/>
<reference evidence="2" key="1">
    <citation type="submission" date="2018-05" db="EMBL/GenBank/DDBJ databases">
        <authorList>
            <person name="Lanie J.A."/>
            <person name="Ng W.-L."/>
            <person name="Kazmierczak K.M."/>
            <person name="Andrzejewski T.M."/>
            <person name="Davidsen T.M."/>
            <person name="Wayne K.J."/>
            <person name="Tettelin H."/>
            <person name="Glass J.I."/>
            <person name="Rusch D."/>
            <person name="Podicherti R."/>
            <person name="Tsui H.-C.T."/>
            <person name="Winkler M.E."/>
        </authorList>
    </citation>
    <scope>NUCLEOTIDE SEQUENCE</scope>
</reference>
<feature type="non-terminal residue" evidence="2">
    <location>
        <position position="262"/>
    </location>
</feature>
<dbReference type="EMBL" id="UINC01113700">
    <property type="protein sequence ID" value="SVC83478.1"/>
    <property type="molecule type" value="Genomic_DNA"/>
</dbReference>
<feature type="transmembrane region" description="Helical" evidence="1">
    <location>
        <begin position="153"/>
        <end position="173"/>
    </location>
</feature>
<dbReference type="AlphaFoldDB" id="A0A382QEX4"/>
<feature type="transmembrane region" description="Helical" evidence="1">
    <location>
        <begin position="241"/>
        <end position="258"/>
    </location>
</feature>
<keyword evidence="1" id="KW-0472">Membrane</keyword>
<evidence type="ECO:0000256" key="1">
    <source>
        <dbReference type="SAM" id="Phobius"/>
    </source>
</evidence>
<gene>
    <name evidence="2" type="ORF">METZ01_LOCUS336332</name>
</gene>
<evidence type="ECO:0008006" key="3">
    <source>
        <dbReference type="Google" id="ProtNLM"/>
    </source>
</evidence>
<feature type="transmembrane region" description="Helical" evidence="1">
    <location>
        <begin position="26"/>
        <end position="44"/>
    </location>
</feature>
<keyword evidence="1" id="KW-0812">Transmembrane</keyword>
<name>A0A382QEX4_9ZZZZ</name>
<evidence type="ECO:0000313" key="2">
    <source>
        <dbReference type="EMBL" id="SVC83478.1"/>
    </source>
</evidence>